<dbReference type="EMBL" id="MGJN01000015">
    <property type="protein sequence ID" value="OGN06779.1"/>
    <property type="molecule type" value="Genomic_DNA"/>
</dbReference>
<reference evidence="2 3" key="1">
    <citation type="journal article" date="2016" name="Nat. Commun.">
        <title>Thousands of microbial genomes shed light on interconnected biogeochemical processes in an aquifer system.</title>
        <authorList>
            <person name="Anantharaman K."/>
            <person name="Brown C.T."/>
            <person name="Hug L.A."/>
            <person name="Sharon I."/>
            <person name="Castelle C.J."/>
            <person name="Probst A.J."/>
            <person name="Thomas B.C."/>
            <person name="Singh A."/>
            <person name="Wilkins M.J."/>
            <person name="Karaoz U."/>
            <person name="Brodie E.L."/>
            <person name="Williams K.H."/>
            <person name="Hubbard S.S."/>
            <person name="Banfield J.F."/>
        </authorList>
    </citation>
    <scope>NUCLEOTIDE SEQUENCE [LARGE SCALE GENOMIC DNA]</scope>
</reference>
<dbReference type="InterPro" id="IPR001296">
    <property type="entry name" value="Glyco_trans_1"/>
</dbReference>
<dbReference type="PANTHER" id="PTHR45947">
    <property type="entry name" value="SULFOQUINOVOSYL TRANSFERASE SQD2"/>
    <property type="match status" value="1"/>
</dbReference>
<evidence type="ECO:0000259" key="1">
    <source>
        <dbReference type="Pfam" id="PF00534"/>
    </source>
</evidence>
<sequence length="350" mass="40129">MNLLIVTQKVDENDQLLGFFIEWLKLFAKKFEKVTILCLEKSEYNLPENVSVISLGKDRGVSKLRQLFNFYFLIFTLRTEYHSVLVHMNPIWAALGGIVWKILNKKLYLWYTHKSVTLKLKIAEKFTNKIFTASPESFRWEKDYLIKSGKLIITGHGIDTELFKPSNQPKLEPEKLKILSVGRIAPVKNYETLIEAAKILKDKGVDFKVTMVGEAPLNSDVLYLASLKLRIKSLKLEENFDFIGKINHKELPKYYQSHDIFVHLSKTGSLDKVVLEAMACGIKVLSSNDSSRTFLPDNLIFGDINPAELADKVTAVKDLPVDPKLRNYVVQNHNLENLILKISDIIINYK</sequence>
<dbReference type="Pfam" id="PF00534">
    <property type="entry name" value="Glycos_transf_1"/>
    <property type="match status" value="1"/>
</dbReference>
<protein>
    <recommendedName>
        <fullName evidence="1">Glycosyl transferase family 1 domain-containing protein</fullName>
    </recommendedName>
</protein>
<feature type="domain" description="Glycosyl transferase family 1" evidence="1">
    <location>
        <begin position="168"/>
        <end position="327"/>
    </location>
</feature>
<dbReference type="AlphaFoldDB" id="A0A1F8F3D7"/>
<proteinExistence type="predicted"/>
<comment type="caution">
    <text evidence="2">The sequence shown here is derived from an EMBL/GenBank/DDBJ whole genome shotgun (WGS) entry which is preliminary data.</text>
</comment>
<evidence type="ECO:0000313" key="2">
    <source>
        <dbReference type="EMBL" id="OGN06779.1"/>
    </source>
</evidence>
<organism evidence="2 3">
    <name type="scientific">Candidatus Yanofskybacteria bacterium RIFCSPHIGHO2_02_FULL_38_22b</name>
    <dbReference type="NCBI Taxonomy" id="1802673"/>
    <lineage>
        <taxon>Bacteria</taxon>
        <taxon>Candidatus Yanofskyibacteriota</taxon>
    </lineage>
</organism>
<dbReference type="CDD" id="cd03801">
    <property type="entry name" value="GT4_PimA-like"/>
    <property type="match status" value="1"/>
</dbReference>
<evidence type="ECO:0000313" key="3">
    <source>
        <dbReference type="Proteomes" id="UP000176834"/>
    </source>
</evidence>
<name>A0A1F8F3D7_9BACT</name>
<dbReference type="InterPro" id="IPR050194">
    <property type="entry name" value="Glycosyltransferase_grp1"/>
</dbReference>
<dbReference type="GO" id="GO:0016757">
    <property type="term" value="F:glycosyltransferase activity"/>
    <property type="evidence" value="ECO:0007669"/>
    <property type="project" value="InterPro"/>
</dbReference>
<dbReference type="SUPFAM" id="SSF53756">
    <property type="entry name" value="UDP-Glycosyltransferase/glycogen phosphorylase"/>
    <property type="match status" value="1"/>
</dbReference>
<gene>
    <name evidence="2" type="ORF">A3B86_00220</name>
</gene>
<accession>A0A1F8F3D7</accession>
<dbReference type="Gene3D" id="3.40.50.2000">
    <property type="entry name" value="Glycogen Phosphorylase B"/>
    <property type="match status" value="2"/>
</dbReference>
<dbReference type="Proteomes" id="UP000176834">
    <property type="component" value="Unassembled WGS sequence"/>
</dbReference>
<dbReference type="PANTHER" id="PTHR45947:SF3">
    <property type="entry name" value="SULFOQUINOVOSYL TRANSFERASE SQD2"/>
    <property type="match status" value="1"/>
</dbReference>